<proteinExistence type="predicted"/>
<protein>
    <recommendedName>
        <fullName evidence="4">Peptidase aspartic putative domain-containing protein</fullName>
    </recommendedName>
</protein>
<keyword evidence="3" id="KW-1185">Reference proteome</keyword>
<evidence type="ECO:0000256" key="1">
    <source>
        <dbReference type="SAM" id="MobiDB-lite"/>
    </source>
</evidence>
<accession>A0ABM5K4U1</accession>
<dbReference type="EnsemblMetazoa" id="XM_050649251.1">
    <property type="protein sequence ID" value="XP_050505208.1"/>
    <property type="gene ID" value="LOC126883599"/>
</dbReference>
<feature type="region of interest" description="Disordered" evidence="1">
    <location>
        <begin position="547"/>
        <end position="585"/>
    </location>
</feature>
<name>A0ABM5K4U1_DIAVI</name>
<feature type="region of interest" description="Disordered" evidence="1">
    <location>
        <begin position="96"/>
        <end position="119"/>
    </location>
</feature>
<dbReference type="CDD" id="cd00303">
    <property type="entry name" value="retropepsin_like"/>
    <property type="match status" value="1"/>
</dbReference>
<dbReference type="InterPro" id="IPR021109">
    <property type="entry name" value="Peptidase_aspartic_dom_sf"/>
</dbReference>
<feature type="region of interest" description="Disordered" evidence="1">
    <location>
        <begin position="297"/>
        <end position="332"/>
    </location>
</feature>
<feature type="compositionally biased region" description="Polar residues" evidence="1">
    <location>
        <begin position="574"/>
        <end position="585"/>
    </location>
</feature>
<reference evidence="2" key="1">
    <citation type="submission" date="2025-05" db="UniProtKB">
        <authorList>
            <consortium name="EnsemblMetazoa"/>
        </authorList>
    </citation>
    <scope>IDENTIFICATION</scope>
</reference>
<evidence type="ECO:0000313" key="3">
    <source>
        <dbReference type="Proteomes" id="UP001652700"/>
    </source>
</evidence>
<evidence type="ECO:0000313" key="2">
    <source>
        <dbReference type="EnsemblMetazoa" id="XP_050505208.1"/>
    </source>
</evidence>
<dbReference type="Proteomes" id="UP001652700">
    <property type="component" value="Unplaced"/>
</dbReference>
<feature type="compositionally biased region" description="Polar residues" evidence="1">
    <location>
        <begin position="305"/>
        <end position="332"/>
    </location>
</feature>
<evidence type="ECO:0008006" key="4">
    <source>
        <dbReference type="Google" id="ProtNLM"/>
    </source>
</evidence>
<dbReference type="PANTHER" id="PTHR47331">
    <property type="entry name" value="PHD-TYPE DOMAIN-CONTAINING PROTEIN"/>
    <property type="match status" value="1"/>
</dbReference>
<feature type="compositionally biased region" description="Basic and acidic residues" evidence="1">
    <location>
        <begin position="558"/>
        <end position="568"/>
    </location>
</feature>
<dbReference type="GeneID" id="126883599"/>
<dbReference type="Gene3D" id="2.40.70.10">
    <property type="entry name" value="Acid Proteases"/>
    <property type="match status" value="1"/>
</dbReference>
<dbReference type="InterPro" id="IPR005312">
    <property type="entry name" value="DUF1759"/>
</dbReference>
<dbReference type="PANTHER" id="PTHR47331:SF5">
    <property type="entry name" value="RIBONUCLEASE H"/>
    <property type="match status" value="1"/>
</dbReference>
<dbReference type="RefSeq" id="XP_050505208.1">
    <property type="nucleotide sequence ID" value="XM_050649251.1"/>
</dbReference>
<feature type="compositionally biased region" description="Polar residues" evidence="1">
    <location>
        <begin position="100"/>
        <end position="119"/>
    </location>
</feature>
<dbReference type="Pfam" id="PF03564">
    <property type="entry name" value="DUF1759"/>
    <property type="match status" value="1"/>
</dbReference>
<organism evidence="2 3">
    <name type="scientific">Diabrotica virgifera virgifera</name>
    <name type="common">western corn rootworm</name>
    <dbReference type="NCBI Taxonomy" id="50390"/>
    <lineage>
        <taxon>Eukaryota</taxon>
        <taxon>Metazoa</taxon>
        <taxon>Ecdysozoa</taxon>
        <taxon>Arthropoda</taxon>
        <taxon>Hexapoda</taxon>
        <taxon>Insecta</taxon>
        <taxon>Pterygota</taxon>
        <taxon>Neoptera</taxon>
        <taxon>Endopterygota</taxon>
        <taxon>Coleoptera</taxon>
        <taxon>Polyphaga</taxon>
        <taxon>Cucujiformia</taxon>
        <taxon>Chrysomeloidea</taxon>
        <taxon>Chrysomelidae</taxon>
        <taxon>Galerucinae</taxon>
        <taxon>Diabroticina</taxon>
        <taxon>Diabroticites</taxon>
        <taxon>Diabrotica</taxon>
    </lineage>
</organism>
<sequence length="700" mass="79546">MEHLKTLRVKRGSLEARLANFQIYVEKCMTQIDSIDDRVLKNRLSDIESLLAEFSELQVGIECSVKEEDLQGEYDKRKAFENDFYSIISKAQGLDKENSTDNVGSASVSNPENSRFPSSSEVRLPALNLPIYSGEAGEWLQFRDSFDSLINSNLSISNVQKFHYLKRALKGEAFEVIANIQVTHDNFPIAWDLLCDQYTEKRTLLHVHTKALFDIHPVKKESSKSLSHLVDHVRMHLRSLKSLGQPTESWNTLIIYLVFTKLDPVTIREWESKDLMNDTLKLEAFLTFLKQKSKMLKRMEEKPTEANSSQNVKGQTSKPPAESSNRSNSHVQRSYHISNRTCASCDAPNHKMYTCTKFLRLSVPERTDLVKKSNLCVNCLNRGHQVNNCNFGHCKNCTGKHHSLLHVSEPSTSNTNTQQSLFTFNLSSKQVLLSTVLLEVVDSKGNRHDCRALLDPGSQSNFISSHLCHKLALPRKPTNITISGAFKVESKIQAVCQIQIVSKNTPFTAPLVCLVAPEICDVVPEAPIDPDELQELIPRLFKDKEVNSEKKKPTRWRQRNEEHYDRNERKRSRNSGQQYTSKKTKTIISSREIGEENSVLRKGRPAIIELSNIPKKYNEPLKIAKNKLDNIKSQRRTTVDGNSEKESLFGLNLNFRGPNLTGTKFSIATKANLMSVWEITESVRLGKRQKHSIKIVSKGL</sequence>